<sequence>MRHKEEKLFNEIFSYYNKIIEQTPEFLTKLKKKAIDCAYLFDLNEVIKENSESLFTNFWIHCNKRGNEIVAQEVFKILSNKE</sequence>
<dbReference type="OrthoDB" id="5325551at2"/>
<evidence type="ECO:0000313" key="2">
    <source>
        <dbReference type="Proteomes" id="UP000007032"/>
    </source>
</evidence>
<dbReference type="STRING" id="537970.HCAN_0661"/>
<name>C5ZZB8_9HELI</name>
<organism evidence="1 2">
    <name type="scientific">Helicobacter canadensis MIT 98-5491</name>
    <dbReference type="NCBI Taxonomy" id="537970"/>
    <lineage>
        <taxon>Bacteria</taxon>
        <taxon>Pseudomonadati</taxon>
        <taxon>Campylobacterota</taxon>
        <taxon>Epsilonproteobacteria</taxon>
        <taxon>Campylobacterales</taxon>
        <taxon>Helicobacteraceae</taxon>
        <taxon>Helicobacter</taxon>
    </lineage>
</organism>
<evidence type="ECO:0000313" key="1">
    <source>
        <dbReference type="EMBL" id="EES89376.1"/>
    </source>
</evidence>
<protein>
    <submittedName>
        <fullName evidence="1">Uncharacterized protein</fullName>
    </submittedName>
</protein>
<keyword evidence="2" id="KW-1185">Reference proteome</keyword>
<dbReference type="RefSeq" id="WP_006655357.1">
    <property type="nucleotide sequence ID" value="NZ_CM000776.2"/>
</dbReference>
<dbReference type="HOGENOM" id="CLU_2553584_0_0_7"/>
<proteinExistence type="predicted"/>
<gene>
    <name evidence="1" type="ORF">HCAN_0661</name>
</gene>
<dbReference type="AlphaFoldDB" id="C5ZZB8"/>
<reference evidence="1 2" key="1">
    <citation type="journal article" date="2009" name="J. Bacteriol.">
        <title>Genome sequence of the emerging pathogen Helicobacter canadensis.</title>
        <authorList>
            <person name="Loman N.J."/>
            <person name="Snyder L.A."/>
            <person name="Linton J.D."/>
            <person name="Langdon R."/>
            <person name="Lawson A.J."/>
            <person name="Weinstock G.M."/>
            <person name="Wren B.W."/>
            <person name="Pallen M.J."/>
        </authorList>
    </citation>
    <scope>NUCLEOTIDE SEQUENCE [LARGE SCALE GENOMIC DNA]</scope>
    <source>
        <strain evidence="1 2">MIT 98-5491</strain>
    </source>
</reference>
<dbReference type="Proteomes" id="UP000007032">
    <property type="component" value="Chromosome"/>
</dbReference>
<dbReference type="EMBL" id="CM000776">
    <property type="protein sequence ID" value="EES89376.1"/>
    <property type="molecule type" value="Genomic_DNA"/>
</dbReference>
<accession>C5ZZB8</accession>